<name>A0AAE5H3V5_CLOBE</name>
<dbReference type="AlphaFoldDB" id="A0AAE5H3V5"/>
<gene>
    <name evidence="1" type="ORF">BCD95_002385</name>
</gene>
<evidence type="ECO:0000313" key="2">
    <source>
        <dbReference type="Proteomes" id="UP000822184"/>
    </source>
</evidence>
<comment type="caution">
    <text evidence="1">The sequence shown here is derived from an EMBL/GenBank/DDBJ whole genome shotgun (WGS) entry which is preliminary data.</text>
</comment>
<protein>
    <submittedName>
        <fullName evidence="1">Uncharacterized protein</fullName>
    </submittedName>
</protein>
<proteinExistence type="predicted"/>
<reference evidence="1" key="1">
    <citation type="submission" date="2020-06" db="EMBL/GenBank/DDBJ databases">
        <title>Genomic insights into acetone-butanol-ethanol (ABE) fermentation by sequencing solventogenic clostridia strains.</title>
        <authorList>
            <person name="Brown S."/>
        </authorList>
    </citation>
    <scope>NUCLEOTIDE SEQUENCE</scope>
    <source>
        <strain evidence="1">DJ123</strain>
    </source>
</reference>
<organism evidence="1 2">
    <name type="scientific">Clostridium beijerinckii</name>
    <name type="common">Clostridium MP</name>
    <dbReference type="NCBI Taxonomy" id="1520"/>
    <lineage>
        <taxon>Bacteria</taxon>
        <taxon>Bacillati</taxon>
        <taxon>Bacillota</taxon>
        <taxon>Clostridia</taxon>
        <taxon>Eubacteriales</taxon>
        <taxon>Clostridiaceae</taxon>
        <taxon>Clostridium</taxon>
    </lineage>
</organism>
<sequence>MKNEIIINENVKLVMTKDEFGYSEVLETLDSAKFVRIITYNISKESDTLINKLEEFSENKDVIIVTNIPGRFEEYTSYYAKGRAKKQ</sequence>
<dbReference type="RefSeq" id="WP_077856334.1">
    <property type="nucleotide sequence ID" value="NZ_JABTDW010000001.1"/>
</dbReference>
<dbReference type="EMBL" id="JABTDW010000001">
    <property type="protein sequence ID" value="NSB14126.1"/>
    <property type="molecule type" value="Genomic_DNA"/>
</dbReference>
<dbReference type="Proteomes" id="UP000822184">
    <property type="component" value="Unassembled WGS sequence"/>
</dbReference>
<accession>A0AAE5H3V5</accession>
<evidence type="ECO:0000313" key="1">
    <source>
        <dbReference type="EMBL" id="NSB14126.1"/>
    </source>
</evidence>